<reference evidence="2 3" key="1">
    <citation type="submission" date="2019-03" db="EMBL/GenBank/DDBJ databases">
        <title>Genomic Encyclopedia of Type Strains, Phase IV (KMG-IV): sequencing the most valuable type-strain genomes for metagenomic binning, comparative biology and taxonomic classification.</title>
        <authorList>
            <person name="Goeker M."/>
        </authorList>
    </citation>
    <scope>NUCLEOTIDE SEQUENCE [LARGE SCALE GENOMIC DNA]</scope>
    <source>
        <strain evidence="2 3">DSM 102940</strain>
    </source>
</reference>
<sequence>MSKSIEQLILALNKEYEIYQDYLVLAKKKRDMVVQGNMKALDKLTKKEQNMIANMGKIEKIRITIIGNILFEEKIDWVENITELTNYFDESSKTELINLKENLGILLQEIKHINEFNSKLIQQSLDYIDFNVNLLTSVELKGNTYGSKADDKDLKQRPNLFDAKI</sequence>
<dbReference type="SUPFAM" id="SSF140566">
    <property type="entry name" value="FlgN-like"/>
    <property type="match status" value="1"/>
</dbReference>
<dbReference type="AlphaFoldDB" id="A0A4R2KQD2"/>
<dbReference type="GO" id="GO:0044780">
    <property type="term" value="P:bacterial-type flagellum assembly"/>
    <property type="evidence" value="ECO:0007669"/>
    <property type="project" value="InterPro"/>
</dbReference>
<evidence type="ECO:0000313" key="3">
    <source>
        <dbReference type="Proteomes" id="UP000294919"/>
    </source>
</evidence>
<gene>
    <name evidence="2" type="ORF">EV214_10873</name>
</gene>
<dbReference type="OrthoDB" id="1680765at2"/>
<dbReference type="Pfam" id="PF05130">
    <property type="entry name" value="FlgN"/>
    <property type="match status" value="1"/>
</dbReference>
<dbReference type="EMBL" id="SLWV01000008">
    <property type="protein sequence ID" value="TCO76471.1"/>
    <property type="molecule type" value="Genomic_DNA"/>
</dbReference>
<name>A0A4R2KQD2_9FIRM</name>
<accession>A0A4R2KQD2</accession>
<proteinExistence type="predicted"/>
<dbReference type="RefSeq" id="WP_132244444.1">
    <property type="nucleotide sequence ID" value="NZ_SLWV01000008.1"/>
</dbReference>
<comment type="caution">
    <text evidence="2">The sequence shown here is derived from an EMBL/GenBank/DDBJ whole genome shotgun (WGS) entry which is preliminary data.</text>
</comment>
<keyword evidence="1" id="KW-1005">Bacterial flagellum biogenesis</keyword>
<evidence type="ECO:0000256" key="1">
    <source>
        <dbReference type="ARBA" id="ARBA00022795"/>
    </source>
</evidence>
<dbReference type="Proteomes" id="UP000294919">
    <property type="component" value="Unassembled WGS sequence"/>
</dbReference>
<dbReference type="InterPro" id="IPR007809">
    <property type="entry name" value="FlgN-like"/>
</dbReference>
<evidence type="ECO:0000313" key="2">
    <source>
        <dbReference type="EMBL" id="TCO76471.1"/>
    </source>
</evidence>
<organism evidence="2 3">
    <name type="scientific">Marinisporobacter balticus</name>
    <dbReference type="NCBI Taxonomy" id="2018667"/>
    <lineage>
        <taxon>Bacteria</taxon>
        <taxon>Bacillati</taxon>
        <taxon>Bacillota</taxon>
        <taxon>Clostridia</taxon>
        <taxon>Peptostreptococcales</taxon>
        <taxon>Thermotaleaceae</taxon>
        <taxon>Marinisporobacter</taxon>
    </lineage>
</organism>
<dbReference type="Gene3D" id="1.20.58.300">
    <property type="entry name" value="FlgN-like"/>
    <property type="match status" value="1"/>
</dbReference>
<dbReference type="InterPro" id="IPR036679">
    <property type="entry name" value="FlgN-like_sf"/>
</dbReference>
<keyword evidence="3" id="KW-1185">Reference proteome</keyword>
<protein>
    <submittedName>
        <fullName evidence="2">FlgN protein</fullName>
    </submittedName>
</protein>